<dbReference type="GO" id="GO:0006633">
    <property type="term" value="P:fatty acid biosynthetic process"/>
    <property type="evidence" value="ECO:0007669"/>
    <property type="project" value="TreeGrafter"/>
</dbReference>
<evidence type="ECO:0000313" key="7">
    <source>
        <dbReference type="Proteomes" id="UP000199137"/>
    </source>
</evidence>
<evidence type="ECO:0000256" key="1">
    <source>
        <dbReference type="ARBA" id="ARBA00013258"/>
    </source>
</evidence>
<protein>
    <recommendedName>
        <fullName evidence="1">[acyl-carrier-protein] S-malonyltransferase</fullName>
        <ecNumber evidence="1">2.3.1.39</ecNumber>
    </recommendedName>
</protein>
<evidence type="ECO:0000256" key="4">
    <source>
        <dbReference type="ARBA" id="ARBA00048462"/>
    </source>
</evidence>
<dbReference type="SUPFAM" id="SSF55048">
    <property type="entry name" value="Probable ACP-binding domain of malonyl-CoA ACP transacylase"/>
    <property type="match status" value="1"/>
</dbReference>
<proteinExistence type="predicted"/>
<dbReference type="EC" id="2.3.1.39" evidence="1"/>
<dbReference type="PANTHER" id="PTHR42681:SF1">
    <property type="entry name" value="MALONYL-COA-ACYL CARRIER PROTEIN TRANSACYLASE, MITOCHONDRIAL"/>
    <property type="match status" value="1"/>
</dbReference>
<dbReference type="InterPro" id="IPR001227">
    <property type="entry name" value="Ac_transferase_dom_sf"/>
</dbReference>
<keyword evidence="3" id="KW-0012">Acyltransferase</keyword>
<dbReference type="Pfam" id="PF00698">
    <property type="entry name" value="Acyl_transf_1"/>
    <property type="match status" value="1"/>
</dbReference>
<dbReference type="Gene3D" id="3.40.366.10">
    <property type="entry name" value="Malonyl-Coenzyme A Acyl Carrier Protein, domain 2"/>
    <property type="match status" value="1"/>
</dbReference>
<dbReference type="InterPro" id="IPR014043">
    <property type="entry name" value="Acyl_transferase_dom"/>
</dbReference>
<accession>A0A1I5VBS5</accession>
<feature type="domain" description="Malonyl-CoA:ACP transacylase (MAT)" evidence="5">
    <location>
        <begin position="11"/>
        <end position="291"/>
    </location>
</feature>
<comment type="catalytic activity">
    <reaction evidence="4">
        <text>holo-[ACP] + malonyl-CoA = malonyl-[ACP] + CoA</text>
        <dbReference type="Rhea" id="RHEA:41792"/>
        <dbReference type="Rhea" id="RHEA-COMP:9623"/>
        <dbReference type="Rhea" id="RHEA-COMP:9685"/>
        <dbReference type="ChEBI" id="CHEBI:57287"/>
        <dbReference type="ChEBI" id="CHEBI:57384"/>
        <dbReference type="ChEBI" id="CHEBI:64479"/>
        <dbReference type="ChEBI" id="CHEBI:78449"/>
        <dbReference type="EC" id="2.3.1.39"/>
    </reaction>
</comment>
<dbReference type="PANTHER" id="PTHR42681">
    <property type="entry name" value="MALONYL-COA-ACYL CARRIER PROTEIN TRANSACYLASE, MITOCHONDRIAL"/>
    <property type="match status" value="1"/>
</dbReference>
<keyword evidence="2 6" id="KW-0808">Transferase</keyword>
<organism evidence="6 7">
    <name type="scientific">Amycolatopsis rubida</name>
    <dbReference type="NCBI Taxonomy" id="112413"/>
    <lineage>
        <taxon>Bacteria</taxon>
        <taxon>Bacillati</taxon>
        <taxon>Actinomycetota</taxon>
        <taxon>Actinomycetes</taxon>
        <taxon>Pseudonocardiales</taxon>
        <taxon>Pseudonocardiaceae</taxon>
        <taxon>Amycolatopsis</taxon>
    </lineage>
</organism>
<dbReference type="GO" id="GO:0004314">
    <property type="term" value="F:[acyl-carrier-protein] S-malonyltransferase activity"/>
    <property type="evidence" value="ECO:0007669"/>
    <property type="project" value="UniProtKB-EC"/>
</dbReference>
<dbReference type="RefSeq" id="WP_093575260.1">
    <property type="nucleotide sequence ID" value="NZ_FOWC01000008.1"/>
</dbReference>
<evidence type="ECO:0000259" key="5">
    <source>
        <dbReference type="SMART" id="SM00827"/>
    </source>
</evidence>
<evidence type="ECO:0000256" key="3">
    <source>
        <dbReference type="ARBA" id="ARBA00023315"/>
    </source>
</evidence>
<dbReference type="SMART" id="SM00827">
    <property type="entry name" value="PKS_AT"/>
    <property type="match status" value="1"/>
</dbReference>
<dbReference type="InterPro" id="IPR016035">
    <property type="entry name" value="Acyl_Trfase/lysoPLipase"/>
</dbReference>
<evidence type="ECO:0000313" key="6">
    <source>
        <dbReference type="EMBL" id="SFQ04998.1"/>
    </source>
</evidence>
<dbReference type="SUPFAM" id="SSF52151">
    <property type="entry name" value="FabD/lysophospholipase-like"/>
    <property type="match status" value="1"/>
</dbReference>
<dbReference type="InterPro" id="IPR016036">
    <property type="entry name" value="Malonyl_transacylase_ACP-bd"/>
</dbReference>
<evidence type="ECO:0000256" key="2">
    <source>
        <dbReference type="ARBA" id="ARBA00022679"/>
    </source>
</evidence>
<dbReference type="Proteomes" id="UP000199137">
    <property type="component" value="Unassembled WGS sequence"/>
</dbReference>
<name>A0A1I5VBS5_9PSEU</name>
<sequence>MTGEPDQVALCFPGQGIPAADLACGLRRLSPGRADRLLATLSAHSLDDLDLTDTRVVQPTILALSLSGARAMAPRTGDVALVLGHSFGEISALAYVGCLSEEDALRVAAIRGELCWKQSLQRDGAMVAILGLPPAEVEWLRRRVLGNLPGAQLETAAVNGPRQLVLSGDRPAVHTAAEDAIAHAAEARILPIKGAFHGPHMAGAVPDWAKFLDTVEIREARIPFVSSTEVRLCATPAEIRRALVRALVLPVRFAAALDFAASQGVRTMVDSGPGTVLSKLVRRHGGFARRLTASGR</sequence>
<dbReference type="AlphaFoldDB" id="A0A1I5VBS5"/>
<dbReference type="EMBL" id="FOWC01000008">
    <property type="protein sequence ID" value="SFQ04998.1"/>
    <property type="molecule type" value="Genomic_DNA"/>
</dbReference>
<reference evidence="6 7" key="1">
    <citation type="submission" date="2016-10" db="EMBL/GenBank/DDBJ databases">
        <authorList>
            <person name="de Groot N.N."/>
        </authorList>
    </citation>
    <scope>NUCLEOTIDE SEQUENCE [LARGE SCALE GENOMIC DNA]</scope>
    <source>
        <strain evidence="6 7">DSM 44637</strain>
    </source>
</reference>
<dbReference type="STRING" id="112413.SAMN05421854_108291"/>
<dbReference type="OrthoDB" id="3543921at2"/>
<gene>
    <name evidence="6" type="ORF">SAMN05421854_108291</name>
</gene>
<dbReference type="InterPro" id="IPR050858">
    <property type="entry name" value="Mal-CoA-ACP_Trans/PKS_FabD"/>
</dbReference>